<dbReference type="Proteomes" id="UP000233414">
    <property type="component" value="Unassembled WGS sequence"/>
</dbReference>
<dbReference type="InterPro" id="IPR016195">
    <property type="entry name" value="Pol/histidinol_Pase-like"/>
</dbReference>
<dbReference type="GO" id="GO:0003887">
    <property type="term" value="F:DNA-directed DNA polymerase activity"/>
    <property type="evidence" value="ECO:0007669"/>
    <property type="project" value="UniProtKB-KW"/>
</dbReference>
<proteinExistence type="predicted"/>
<dbReference type="Gene3D" id="3.20.20.140">
    <property type="entry name" value="Metal-dependent hydrolases"/>
    <property type="match status" value="1"/>
</dbReference>
<evidence type="ECO:0000256" key="6">
    <source>
        <dbReference type="ARBA" id="ARBA00049244"/>
    </source>
</evidence>
<evidence type="ECO:0000256" key="1">
    <source>
        <dbReference type="ARBA" id="ARBA00012417"/>
    </source>
</evidence>
<evidence type="ECO:0000256" key="4">
    <source>
        <dbReference type="ARBA" id="ARBA00022705"/>
    </source>
</evidence>
<comment type="catalytic activity">
    <reaction evidence="6">
        <text>DNA(n) + a 2'-deoxyribonucleoside 5'-triphosphate = DNA(n+1) + diphosphate</text>
        <dbReference type="Rhea" id="RHEA:22508"/>
        <dbReference type="Rhea" id="RHEA-COMP:17339"/>
        <dbReference type="Rhea" id="RHEA-COMP:17340"/>
        <dbReference type="ChEBI" id="CHEBI:33019"/>
        <dbReference type="ChEBI" id="CHEBI:61560"/>
        <dbReference type="ChEBI" id="CHEBI:173112"/>
        <dbReference type="EC" id="2.7.7.7"/>
    </reaction>
</comment>
<dbReference type="EC" id="2.7.7.7" evidence="1"/>
<dbReference type="InterPro" id="IPR040982">
    <property type="entry name" value="DNA_pol3_finger"/>
</dbReference>
<dbReference type="InterPro" id="IPR011708">
    <property type="entry name" value="DNA_pol3_alpha_NTPase_dom"/>
</dbReference>
<gene>
    <name evidence="8" type="ORF">CVV26_01425</name>
</gene>
<evidence type="ECO:0000256" key="3">
    <source>
        <dbReference type="ARBA" id="ARBA00022695"/>
    </source>
</evidence>
<dbReference type="InterPro" id="IPR003141">
    <property type="entry name" value="Pol/His_phosphatase_N"/>
</dbReference>
<evidence type="ECO:0000313" key="8">
    <source>
        <dbReference type="EMBL" id="PKL72469.1"/>
    </source>
</evidence>
<dbReference type="Pfam" id="PF14579">
    <property type="entry name" value="HHH_6"/>
    <property type="match status" value="1"/>
</dbReference>
<dbReference type="PANTHER" id="PTHR32294">
    <property type="entry name" value="DNA POLYMERASE III SUBUNIT ALPHA"/>
    <property type="match status" value="1"/>
</dbReference>
<dbReference type="NCBIfam" id="NF004226">
    <property type="entry name" value="PRK05673.1"/>
    <property type="match status" value="1"/>
</dbReference>
<dbReference type="InterPro" id="IPR004805">
    <property type="entry name" value="DnaE2/DnaE/PolC"/>
</dbReference>
<dbReference type="Pfam" id="PF17657">
    <property type="entry name" value="DNA_pol3_finger"/>
    <property type="match status" value="1"/>
</dbReference>
<dbReference type="InterPro" id="IPR041931">
    <property type="entry name" value="DNA_pol3_alpha_thumb_dom"/>
</dbReference>
<evidence type="ECO:0000259" key="7">
    <source>
        <dbReference type="SMART" id="SM00481"/>
    </source>
</evidence>
<dbReference type="Pfam" id="PF07733">
    <property type="entry name" value="DNA_pol3_alpha"/>
    <property type="match status" value="1"/>
</dbReference>
<keyword evidence="2" id="KW-0808">Transferase</keyword>
<dbReference type="CDD" id="cd12113">
    <property type="entry name" value="PHP_PolIIIA_DnaE3"/>
    <property type="match status" value="1"/>
</dbReference>
<dbReference type="NCBIfam" id="TIGR00594">
    <property type="entry name" value="polc"/>
    <property type="match status" value="1"/>
</dbReference>
<dbReference type="SUPFAM" id="SSF160975">
    <property type="entry name" value="AF1531-like"/>
    <property type="match status" value="1"/>
</dbReference>
<dbReference type="GO" id="GO:0006260">
    <property type="term" value="P:DNA replication"/>
    <property type="evidence" value="ECO:0007669"/>
    <property type="project" value="UniProtKB-KW"/>
</dbReference>
<dbReference type="AlphaFoldDB" id="A0A2N1UNR0"/>
<dbReference type="SUPFAM" id="SSF89550">
    <property type="entry name" value="PHP domain-like"/>
    <property type="match status" value="1"/>
</dbReference>
<dbReference type="InterPro" id="IPR004013">
    <property type="entry name" value="PHP_dom"/>
</dbReference>
<feature type="domain" description="Polymerase/histidinol phosphatase N-terminal" evidence="7">
    <location>
        <begin position="4"/>
        <end position="71"/>
    </location>
</feature>
<dbReference type="NCBIfam" id="NF005298">
    <property type="entry name" value="PRK06826.1"/>
    <property type="match status" value="1"/>
</dbReference>
<dbReference type="Pfam" id="PF02811">
    <property type="entry name" value="PHP"/>
    <property type="match status" value="1"/>
</dbReference>
<keyword evidence="4" id="KW-0235">DNA replication</keyword>
<dbReference type="InterPro" id="IPR029460">
    <property type="entry name" value="DNAPol_HHH"/>
</dbReference>
<dbReference type="PANTHER" id="PTHR32294:SF0">
    <property type="entry name" value="DNA POLYMERASE III SUBUNIT ALPHA"/>
    <property type="match status" value="1"/>
</dbReference>
<keyword evidence="5" id="KW-0239">DNA-directed DNA polymerase</keyword>
<sequence>MLFSHLHIHSHYSLLDGLPKIDELLEYAKKLNMNSLALTDHGNMYGVIEFYQKAKAQGIKPIIGVEFYVATDGMYNKRPNIDNKQYHLVLLAKNLQGYKNLIKLTSKAWLEGYYYKPRIDNELLKKHSEGLIALSGCLKGAIPQTILAENYQKAEKIALEYQKLFGKDSFYLELQDHPSLSAQITVNQKIIEMAKKLNIPLIATNDVHYLQPEDAEAQDILICLQTQKKIADTNRMTFVGEDFSMRSQEQMIDSFKDVPEAIENTQKIVELCNLEIPLKEILLPHFDVPKDFDANTYLEKLCYQGLKEKFPQCNEEILSRLKYELDIIKTTGFASYFLIVQDFVNWAKKNEIFVGPGRGSAPGSLVSYVLNITEINPIKYNLLFERFLNPERISMPDIDLDFADDRRNEVIGYIEKKYGKNHVAQIATFGTMAGRASIRDCGRVLGIEYSLCDKIAKLILGHSIQDSIDNVSELKEFFETDPKIKRLLEISKKLEGVARHISTHACGIIITKNSLNNYVPLQHPHQDDETIVTQYSMNIVENLGLLKIDILGLKNLTILQKTIKLIKWIHNIKIDLNQIPLDNKKTFKLFKDGKTTGVFQLESSGMKKYLKQLKPNNFEDIIAMISLYRPGPIEWIPDYINGKHGKKKTSYLHPKLESILEKTYGICIYQEQVMEIAKTLAGFTLAEADILRKAVGKKIHNLLIKQKEKFIKGCVANKISQEIANKVFVLIIEPFAGYGFNKSHGTCYALIGYWTAYLKAHFPCEFMASLLTSDQGNADRIAIEIMECKEMGIKVLPPDINESFADFTVIVLNKQQIIRFGLSAIKNVGKKIIEAIIEERKKNGKFESMENFMQRVNHKDLNKKSLESLIKCGTFDQLGERIQFLENLEEILNYGRKINKENNSNQINLFDILCLNTLPKLNLKTTELTNEKQNLTWEKELLGLYVSKHPFEKFKLLFNFPIYSELKKVTYKNNFIQTAGLIAKIQKVYTRQSKELMLFVTMEDGIETLEILVFPTILKNNSEIWQENKMILIQGKLSDKDGNIKLIADEAKEITEENIQQLVKKCKNFIYEKKNYREFSSRQLNSIESKEQKNCLTQPIETFPSVCFNISPATDQILIQKLKNILINCPGKQQVYFNYVNNGQSQKIYTNLFINFNEEIKEEIKKLKILS</sequence>
<evidence type="ECO:0000313" key="9">
    <source>
        <dbReference type="Proteomes" id="UP000233414"/>
    </source>
</evidence>
<evidence type="ECO:0000256" key="2">
    <source>
        <dbReference type="ARBA" id="ARBA00022679"/>
    </source>
</evidence>
<dbReference type="SMART" id="SM00481">
    <property type="entry name" value="POLIIIAc"/>
    <property type="match status" value="1"/>
</dbReference>
<protein>
    <recommendedName>
        <fullName evidence="1">DNA-directed DNA polymerase</fullName>
        <ecNumber evidence="1">2.7.7.7</ecNumber>
    </recommendedName>
</protein>
<dbReference type="EMBL" id="PGYQ01000004">
    <property type="protein sequence ID" value="PKL72469.1"/>
    <property type="molecule type" value="Genomic_DNA"/>
</dbReference>
<reference evidence="8 9" key="1">
    <citation type="journal article" date="2017" name="ISME J.">
        <title>Potential for microbial H2 and metal transformations associated with novel bacteria and archaea in deep terrestrial subsurface sediments.</title>
        <authorList>
            <person name="Hernsdorf A.W."/>
            <person name="Amano Y."/>
            <person name="Miyakawa K."/>
            <person name="Ise K."/>
            <person name="Suzuki Y."/>
            <person name="Anantharaman K."/>
            <person name="Probst A."/>
            <person name="Burstein D."/>
            <person name="Thomas B.C."/>
            <person name="Banfield J.F."/>
        </authorList>
    </citation>
    <scope>NUCLEOTIDE SEQUENCE [LARGE SCALE GENOMIC DNA]</scope>
    <source>
        <strain evidence="8">HGW-Kuenenbacteria-1</strain>
    </source>
</reference>
<organism evidence="8 9">
    <name type="scientific">Candidatus Kuenenbacteria bacterium HGW-Kuenenbacteria-1</name>
    <dbReference type="NCBI Taxonomy" id="2013812"/>
    <lineage>
        <taxon>Bacteria</taxon>
        <taxon>Candidatus Kueneniibacteriota</taxon>
    </lineage>
</organism>
<accession>A0A2N1UNR0</accession>
<dbReference type="CDD" id="cd04485">
    <property type="entry name" value="DnaE_OBF"/>
    <property type="match status" value="1"/>
</dbReference>
<comment type="caution">
    <text evidence="8">The sequence shown here is derived from an EMBL/GenBank/DDBJ whole genome shotgun (WGS) entry which is preliminary data.</text>
</comment>
<name>A0A2N1UNR0_9BACT</name>
<dbReference type="Gene3D" id="1.10.10.1600">
    <property type="entry name" value="Bacterial DNA polymerase III alpha subunit, thumb domain"/>
    <property type="match status" value="1"/>
</dbReference>
<evidence type="ECO:0000256" key="5">
    <source>
        <dbReference type="ARBA" id="ARBA00022932"/>
    </source>
</evidence>
<dbReference type="Gene3D" id="1.10.150.870">
    <property type="match status" value="1"/>
</dbReference>
<keyword evidence="3" id="KW-0548">Nucleotidyltransferase</keyword>
<dbReference type="GO" id="GO:0008408">
    <property type="term" value="F:3'-5' exonuclease activity"/>
    <property type="evidence" value="ECO:0007669"/>
    <property type="project" value="InterPro"/>
</dbReference>